<keyword evidence="4" id="KW-0325">Glycoprotein</keyword>
<dbReference type="Pfam" id="PF00084">
    <property type="entry name" value="Sushi"/>
    <property type="match status" value="3"/>
</dbReference>
<dbReference type="EnsemblMetazoa" id="CapteT191790">
    <property type="protein sequence ID" value="CapteP191790"/>
    <property type="gene ID" value="CapteG191790"/>
</dbReference>
<dbReference type="InterPro" id="IPR035976">
    <property type="entry name" value="Sushi/SCR/CCP_sf"/>
</dbReference>
<keyword evidence="6" id="KW-0812">Transmembrane</keyword>
<name>R7TJR7_CAPTE</name>
<proteinExistence type="predicted"/>
<evidence type="ECO:0000256" key="1">
    <source>
        <dbReference type="ARBA" id="ARBA00022659"/>
    </source>
</evidence>
<keyword evidence="6" id="KW-1133">Transmembrane helix</keyword>
<protein>
    <recommendedName>
        <fullName evidence="7">Sushi domain-containing protein</fullName>
    </recommendedName>
</protein>
<feature type="domain" description="Sushi" evidence="7">
    <location>
        <begin position="153"/>
        <end position="213"/>
    </location>
</feature>
<dbReference type="AlphaFoldDB" id="R7TJR7"/>
<dbReference type="PANTHER" id="PTHR19325">
    <property type="entry name" value="COMPLEMENT COMPONENT-RELATED SUSHI DOMAIN-CONTAINING"/>
    <property type="match status" value="1"/>
</dbReference>
<dbReference type="HOGENOM" id="CLU_752833_0_0_1"/>
<keyword evidence="6" id="KW-0472">Membrane</keyword>
<reference evidence="9" key="3">
    <citation type="submission" date="2015-06" db="UniProtKB">
        <authorList>
            <consortium name="EnsemblMetazoa"/>
        </authorList>
    </citation>
    <scope>IDENTIFICATION</scope>
</reference>
<dbReference type="STRING" id="283909.R7TJR7"/>
<feature type="disulfide bond" evidence="5">
    <location>
        <begin position="36"/>
        <end position="79"/>
    </location>
</feature>
<reference evidence="10" key="1">
    <citation type="submission" date="2012-12" db="EMBL/GenBank/DDBJ databases">
        <authorList>
            <person name="Hellsten U."/>
            <person name="Grimwood J."/>
            <person name="Chapman J.A."/>
            <person name="Shapiro H."/>
            <person name="Aerts A."/>
            <person name="Otillar R.P."/>
            <person name="Terry A.Y."/>
            <person name="Boore J.L."/>
            <person name="Simakov O."/>
            <person name="Marletaz F."/>
            <person name="Cho S.-J."/>
            <person name="Edsinger-Gonzales E."/>
            <person name="Havlak P."/>
            <person name="Kuo D.-H."/>
            <person name="Larsson T."/>
            <person name="Lv J."/>
            <person name="Arendt D."/>
            <person name="Savage R."/>
            <person name="Osoegawa K."/>
            <person name="de Jong P."/>
            <person name="Lindberg D.R."/>
            <person name="Seaver E.C."/>
            <person name="Weisblat D.A."/>
            <person name="Putnam N.H."/>
            <person name="Grigoriev I.V."/>
            <person name="Rokhsar D.S."/>
        </authorList>
    </citation>
    <scope>NUCLEOTIDE SEQUENCE</scope>
    <source>
        <strain evidence="10">I ESC-2004</strain>
    </source>
</reference>
<reference evidence="8 10" key="2">
    <citation type="journal article" date="2013" name="Nature">
        <title>Insights into bilaterian evolution from three spiralian genomes.</title>
        <authorList>
            <person name="Simakov O."/>
            <person name="Marletaz F."/>
            <person name="Cho S.J."/>
            <person name="Edsinger-Gonzales E."/>
            <person name="Havlak P."/>
            <person name="Hellsten U."/>
            <person name="Kuo D.H."/>
            <person name="Larsson T."/>
            <person name="Lv J."/>
            <person name="Arendt D."/>
            <person name="Savage R."/>
            <person name="Osoegawa K."/>
            <person name="de Jong P."/>
            <person name="Grimwood J."/>
            <person name="Chapman J.A."/>
            <person name="Shapiro H."/>
            <person name="Aerts A."/>
            <person name="Otillar R.P."/>
            <person name="Terry A.Y."/>
            <person name="Boore J.L."/>
            <person name="Grigoriev I.V."/>
            <person name="Lindberg D.R."/>
            <person name="Seaver E.C."/>
            <person name="Weisblat D.A."/>
            <person name="Putnam N.H."/>
            <person name="Rokhsar D.S."/>
        </authorList>
    </citation>
    <scope>NUCLEOTIDE SEQUENCE</scope>
    <source>
        <strain evidence="8 10">I ESC-2004</strain>
    </source>
</reference>
<keyword evidence="3 5" id="KW-1015">Disulfide bond</keyword>
<dbReference type="InterPro" id="IPR050350">
    <property type="entry name" value="Compl-Cell_Adhes-Reg"/>
</dbReference>
<dbReference type="OrthoDB" id="9943809at2759"/>
<evidence type="ECO:0000256" key="3">
    <source>
        <dbReference type="ARBA" id="ARBA00023157"/>
    </source>
</evidence>
<evidence type="ECO:0000313" key="10">
    <source>
        <dbReference type="Proteomes" id="UP000014760"/>
    </source>
</evidence>
<evidence type="ECO:0000259" key="7">
    <source>
        <dbReference type="PROSITE" id="PS50923"/>
    </source>
</evidence>
<dbReference type="EMBL" id="KB309554">
    <property type="protein sequence ID" value="ELT93954.1"/>
    <property type="molecule type" value="Genomic_DNA"/>
</dbReference>
<dbReference type="Proteomes" id="UP000014760">
    <property type="component" value="Unassembled WGS sequence"/>
</dbReference>
<comment type="caution">
    <text evidence="5">Lacks conserved residue(s) required for the propagation of feature annotation.</text>
</comment>
<dbReference type="PANTHER" id="PTHR19325:SF575">
    <property type="entry name" value="LOCOMOTION-RELATED PROTEIN HIKARU GENKI"/>
    <property type="match status" value="1"/>
</dbReference>
<accession>R7TJR7</accession>
<keyword evidence="2" id="KW-0677">Repeat</keyword>
<evidence type="ECO:0000313" key="9">
    <source>
        <dbReference type="EnsemblMetazoa" id="CapteP191790"/>
    </source>
</evidence>
<evidence type="ECO:0000256" key="6">
    <source>
        <dbReference type="SAM" id="Phobius"/>
    </source>
</evidence>
<dbReference type="CDD" id="cd00033">
    <property type="entry name" value="CCP"/>
    <property type="match status" value="3"/>
</dbReference>
<feature type="transmembrane region" description="Helical" evidence="6">
    <location>
        <begin position="309"/>
        <end position="334"/>
    </location>
</feature>
<evidence type="ECO:0000256" key="4">
    <source>
        <dbReference type="ARBA" id="ARBA00023180"/>
    </source>
</evidence>
<evidence type="ECO:0000256" key="5">
    <source>
        <dbReference type="PROSITE-ProRule" id="PRU00302"/>
    </source>
</evidence>
<organism evidence="8">
    <name type="scientific">Capitella teleta</name>
    <name type="common">Polychaete worm</name>
    <dbReference type="NCBI Taxonomy" id="283909"/>
    <lineage>
        <taxon>Eukaryota</taxon>
        <taxon>Metazoa</taxon>
        <taxon>Spiralia</taxon>
        <taxon>Lophotrochozoa</taxon>
        <taxon>Annelida</taxon>
        <taxon>Polychaeta</taxon>
        <taxon>Sedentaria</taxon>
        <taxon>Scolecida</taxon>
        <taxon>Capitellidae</taxon>
        <taxon>Capitella</taxon>
    </lineage>
</organism>
<keyword evidence="10" id="KW-1185">Reference proteome</keyword>
<dbReference type="SUPFAM" id="SSF57535">
    <property type="entry name" value="Complement control module/SCR domain"/>
    <property type="match status" value="4"/>
</dbReference>
<feature type="disulfide bond" evidence="5">
    <location>
        <begin position="233"/>
        <end position="276"/>
    </location>
</feature>
<dbReference type="PROSITE" id="PS50923">
    <property type="entry name" value="SUSHI"/>
    <property type="match status" value="3"/>
</dbReference>
<feature type="domain" description="Sushi" evidence="7">
    <location>
        <begin position="231"/>
        <end position="291"/>
    </location>
</feature>
<evidence type="ECO:0000256" key="2">
    <source>
        <dbReference type="ARBA" id="ARBA00022737"/>
    </source>
</evidence>
<gene>
    <name evidence="8" type="ORF">CAPTEDRAFT_191790</name>
</gene>
<evidence type="ECO:0000313" key="8">
    <source>
        <dbReference type="EMBL" id="ELT93954.1"/>
    </source>
</evidence>
<feature type="disulfide bond" evidence="5">
    <location>
        <begin position="155"/>
        <end position="198"/>
    </location>
</feature>
<keyword evidence="1 5" id="KW-0768">Sushi</keyword>
<feature type="domain" description="Sushi" evidence="7">
    <location>
        <begin position="34"/>
        <end position="93"/>
    </location>
</feature>
<dbReference type="InterPro" id="IPR000436">
    <property type="entry name" value="Sushi_SCR_CCP_dom"/>
</dbReference>
<dbReference type="SMART" id="SM00032">
    <property type="entry name" value="CCP"/>
    <property type="match status" value="4"/>
</dbReference>
<dbReference type="Gene3D" id="2.10.70.10">
    <property type="entry name" value="Complement Module, domain 1"/>
    <property type="match status" value="4"/>
</dbReference>
<sequence length="368" mass="41291">MERGGAAVQWYIILTMKPMFYAALFCSKFVSRADTCTPPSFIYNGYLKEYKSTYHSVVEVVCYEDYRLANGRSEALYECQENGEWQPIHDCKAGRCPKLPVVRNAKTTDSLAIPQAVGLYYCDEGYEMKGDVNYTTACVNGSWVPMPNPCHAVQCRSLHDLGHYSNISNDQVVYATEVTVTCPLGHWFDGNTTVTLFCNNSAQWNPAASPCERKLFLPKVISLMSWSLTGVDCGKPSGILNAATSYTRTDYESQVEYECLRGMWFSRGRYSATSTCNEFGQWAKLQAKCSELDKQPMAIPVTEADGSDVFGWVISGILLSIIAFIVISDIPMILRQVKDISTVRRPTKKKTRVAIKNDRQLNLTQLFS</sequence>
<dbReference type="EMBL" id="AMQN01012495">
    <property type="status" value="NOT_ANNOTATED_CDS"/>
    <property type="molecule type" value="Genomic_DNA"/>
</dbReference>